<reference evidence="2 3" key="1">
    <citation type="journal article" date="2019" name="Nat. Ecol. Evol.">
        <title>Megaphylogeny resolves global patterns of mushroom evolution.</title>
        <authorList>
            <person name="Varga T."/>
            <person name="Krizsan K."/>
            <person name="Foldi C."/>
            <person name="Dima B."/>
            <person name="Sanchez-Garcia M."/>
            <person name="Sanchez-Ramirez S."/>
            <person name="Szollosi G.J."/>
            <person name="Szarkandi J.G."/>
            <person name="Papp V."/>
            <person name="Albert L."/>
            <person name="Andreopoulos W."/>
            <person name="Angelini C."/>
            <person name="Antonin V."/>
            <person name="Barry K.W."/>
            <person name="Bougher N.L."/>
            <person name="Buchanan P."/>
            <person name="Buyck B."/>
            <person name="Bense V."/>
            <person name="Catcheside P."/>
            <person name="Chovatia M."/>
            <person name="Cooper J."/>
            <person name="Damon W."/>
            <person name="Desjardin D."/>
            <person name="Finy P."/>
            <person name="Geml J."/>
            <person name="Haridas S."/>
            <person name="Hughes K."/>
            <person name="Justo A."/>
            <person name="Karasinski D."/>
            <person name="Kautmanova I."/>
            <person name="Kiss B."/>
            <person name="Kocsube S."/>
            <person name="Kotiranta H."/>
            <person name="LaButti K.M."/>
            <person name="Lechner B.E."/>
            <person name="Liimatainen K."/>
            <person name="Lipzen A."/>
            <person name="Lukacs Z."/>
            <person name="Mihaltcheva S."/>
            <person name="Morgado L.N."/>
            <person name="Niskanen T."/>
            <person name="Noordeloos M.E."/>
            <person name="Ohm R.A."/>
            <person name="Ortiz-Santana B."/>
            <person name="Ovrebo C."/>
            <person name="Racz N."/>
            <person name="Riley R."/>
            <person name="Savchenko A."/>
            <person name="Shiryaev A."/>
            <person name="Soop K."/>
            <person name="Spirin V."/>
            <person name="Szebenyi C."/>
            <person name="Tomsovsky M."/>
            <person name="Tulloss R.E."/>
            <person name="Uehling J."/>
            <person name="Grigoriev I.V."/>
            <person name="Vagvolgyi C."/>
            <person name="Papp T."/>
            <person name="Martin F.M."/>
            <person name="Miettinen O."/>
            <person name="Hibbett D.S."/>
            <person name="Nagy L.G."/>
        </authorList>
    </citation>
    <scope>NUCLEOTIDE SEQUENCE [LARGE SCALE GENOMIC DNA]</scope>
    <source>
        <strain evidence="2 3">FP101781</strain>
    </source>
</reference>
<dbReference type="EMBL" id="QPFP01000233">
    <property type="protein sequence ID" value="TEB18701.1"/>
    <property type="molecule type" value="Genomic_DNA"/>
</dbReference>
<comment type="caution">
    <text evidence="2">The sequence shown here is derived from an EMBL/GenBank/DDBJ whole genome shotgun (WGS) entry which is preliminary data.</text>
</comment>
<keyword evidence="3" id="KW-1185">Reference proteome</keyword>
<protein>
    <submittedName>
        <fullName evidence="2">Uncharacterized protein</fullName>
    </submittedName>
</protein>
<feature type="region of interest" description="Disordered" evidence="1">
    <location>
        <begin position="21"/>
        <end position="58"/>
    </location>
</feature>
<evidence type="ECO:0000256" key="1">
    <source>
        <dbReference type="SAM" id="MobiDB-lite"/>
    </source>
</evidence>
<proteinExistence type="predicted"/>
<dbReference type="InterPro" id="IPR041078">
    <property type="entry name" value="Plavaka"/>
</dbReference>
<dbReference type="OrthoDB" id="2687259at2759"/>
<dbReference type="Proteomes" id="UP000298030">
    <property type="component" value="Unassembled WGS sequence"/>
</dbReference>
<evidence type="ECO:0000313" key="2">
    <source>
        <dbReference type="EMBL" id="TEB18701.1"/>
    </source>
</evidence>
<dbReference type="Pfam" id="PF18759">
    <property type="entry name" value="Plavaka"/>
    <property type="match status" value="1"/>
</dbReference>
<name>A0A4Y7SCT1_COPMI</name>
<gene>
    <name evidence="2" type="ORF">FA13DRAFT_1648184</name>
</gene>
<dbReference type="AlphaFoldDB" id="A0A4Y7SCT1"/>
<accession>A0A4Y7SCT1</accession>
<feature type="compositionally biased region" description="Basic and acidic residues" evidence="1">
    <location>
        <begin position="632"/>
        <end position="646"/>
    </location>
</feature>
<sequence>MYIYSSDRNSFGVARSYRLPKHRSTPLHDPDQLTTPDDVADSTRPPPNPVSPTGDQHQFGPFHSKSAFSLAEWYWQSPSKSCSDFQALISILKDSDFSLTDVVKIDWKAVFKALGSNREDLPDTDASWIRDDGWKRTHISIDIPFHKYMKDPGIRTFAVGTFHHRSIVSIIKEKLLSKKDFQRFHYYPYRATWKRTEGNPEVEIYGEAYSSAAFRDAYSEVQRRPTTEENKGLERVVVALMFWSDATQLTSFGGASLWPCYLFFGNESKYMRGEPSKHLGYHVAYFLKLPDKLNDHLKDRNQGKLPTDTLFTYCKKELFHKQWSILLDRELVDAMRDGLVLECPDGHRRCFYPRIFTYSADYPEKQVVLSPHRYQLLTSNRALISGMRNNGGAPCHRCLIKKSNLFQLGAPTDTERTRKRRNASQEQSDILEAYKAIQNGYAVSSNKVEDILKWQSLVPRQTAFATELHGLNFHLASTLVVDILHEFEIGVWKTLYIHLMRILDAFSTGRDALTLSAELDARYRETPAFGRDTIRKFPLNASQMKRKAARDYEDLLQCAIPAFEGLLPEMHSATLMPLLFICAQWHALAKLRLHNDFTLDLLEYTTMQLGAQMRRFHRDTCSKIATKELQKEADARAKREAKERKGNGSTARKPATLGIFTIKFHFLGDYVPIIRKYGTTDSFSTQMGELYHRDPKSWFPRTDRKAYEEQLSHIERRQSRLLPPSLRYSIGASQNLPLSLNVFLPGEGAHKDPYLVDFLPKLKQHLLPRLLEKMGLTVDDVTREAWHHVCLQGNRLYSHKIMRLNYTTYDVRRDGDIIHVDTPRSNIMLLNSRYSRSTLGLQPAYLHARVLGIFHANVSLAKAAQLSREPSPASLHRIEFLWVQWYTFHQATTPFALDCVSLRPPGVDSLDFLEPTTALRAVHLIPRFALGRLRTPILTSRAVIPHGWAQWKAYYVNKFADRDMFMRYQFGMSVGHTYMHAASFPVSTVPAIPPDFDHCLDALLEEPHHLTSPLDATPTPLTSPPGEGIRRNMTRAGECAPGDGEVRLCNITKSRSADQGGPDSHSRTTLTLTTRRTLMLKRISMKIPKMNSKKPRRH</sequence>
<feature type="region of interest" description="Disordered" evidence="1">
    <location>
        <begin position="632"/>
        <end position="651"/>
    </location>
</feature>
<evidence type="ECO:0000313" key="3">
    <source>
        <dbReference type="Proteomes" id="UP000298030"/>
    </source>
</evidence>
<organism evidence="2 3">
    <name type="scientific">Coprinellus micaceus</name>
    <name type="common">Glistening ink-cap mushroom</name>
    <name type="synonym">Coprinus micaceus</name>
    <dbReference type="NCBI Taxonomy" id="71717"/>
    <lineage>
        <taxon>Eukaryota</taxon>
        <taxon>Fungi</taxon>
        <taxon>Dikarya</taxon>
        <taxon>Basidiomycota</taxon>
        <taxon>Agaricomycotina</taxon>
        <taxon>Agaricomycetes</taxon>
        <taxon>Agaricomycetidae</taxon>
        <taxon>Agaricales</taxon>
        <taxon>Agaricineae</taxon>
        <taxon>Psathyrellaceae</taxon>
        <taxon>Coprinellus</taxon>
    </lineage>
</organism>